<comment type="caution">
    <text evidence="5">The sequence shown here is derived from an EMBL/GenBank/DDBJ whole genome shotgun (WGS) entry which is preliminary data.</text>
</comment>
<evidence type="ECO:0000256" key="1">
    <source>
        <dbReference type="ARBA" id="ARBA00022729"/>
    </source>
</evidence>
<name>A0A813MFX9_9BILA</name>
<dbReference type="InterPro" id="IPR001258">
    <property type="entry name" value="NHL_repeat"/>
</dbReference>
<evidence type="ECO:0000256" key="4">
    <source>
        <dbReference type="PROSITE-ProRule" id="PRU00504"/>
    </source>
</evidence>
<dbReference type="InterPro" id="IPR011042">
    <property type="entry name" value="6-blade_b-propeller_TolB-like"/>
</dbReference>
<sequence>MTVAGGLTSGSGLNQLCIPVDMFVDSNDAIYIADFFNQRIIKWDKDASQGYIVAGSNEKGNQTNQLHYVTAMFVDSKENIYVSDNYNHRIQKWSKNSKNGETIIGKSGRGNSLNQISNCWGLYVDKKFNVYVSEHSANRVTKWLPGAETGKIIAKVGKPIDIYVDELNDDLYVASYQEDSILHFNTDGILIHKIGKGVLKHPYGFAIMPGSDPTNPTVIIADSEQQRIVKMNMNDPKTITIIAGSINTPGKDPNEFNEPRRVRFDSKGNLVIVDHVGQIYVADTENERVMRWSEGDKEGEIIVGGNGRGSAPNQLDGPIGLSFDIEENLYVADSGNHRIQKFLINV</sequence>
<proteinExistence type="predicted"/>
<dbReference type="GO" id="GO:0005576">
    <property type="term" value="C:extracellular region"/>
    <property type="evidence" value="ECO:0007669"/>
    <property type="project" value="TreeGrafter"/>
</dbReference>
<keyword evidence="2" id="KW-0677">Repeat</keyword>
<evidence type="ECO:0000256" key="2">
    <source>
        <dbReference type="ARBA" id="ARBA00022737"/>
    </source>
</evidence>
<dbReference type="Gene3D" id="2.40.10.500">
    <property type="match status" value="1"/>
</dbReference>
<dbReference type="Pfam" id="PF01436">
    <property type="entry name" value="NHL"/>
    <property type="match status" value="2"/>
</dbReference>
<accession>A0A813MFX9</accession>
<organism evidence="5 6">
    <name type="scientific">Adineta steineri</name>
    <dbReference type="NCBI Taxonomy" id="433720"/>
    <lineage>
        <taxon>Eukaryota</taxon>
        <taxon>Metazoa</taxon>
        <taxon>Spiralia</taxon>
        <taxon>Gnathifera</taxon>
        <taxon>Rotifera</taxon>
        <taxon>Eurotatoria</taxon>
        <taxon>Bdelloidea</taxon>
        <taxon>Adinetida</taxon>
        <taxon>Adinetidae</taxon>
        <taxon>Adineta</taxon>
    </lineage>
</organism>
<dbReference type="Gene3D" id="2.120.10.30">
    <property type="entry name" value="TolB, C-terminal domain"/>
    <property type="match status" value="2"/>
</dbReference>
<reference evidence="5" key="1">
    <citation type="submission" date="2021-02" db="EMBL/GenBank/DDBJ databases">
        <authorList>
            <person name="Nowell W R."/>
        </authorList>
    </citation>
    <scope>NUCLEOTIDE SEQUENCE</scope>
</reference>
<dbReference type="CDD" id="cd05819">
    <property type="entry name" value="NHL"/>
    <property type="match status" value="1"/>
</dbReference>
<dbReference type="AlphaFoldDB" id="A0A813MFX9"/>
<gene>
    <name evidence="5" type="ORF">IZO911_LOCUS2090</name>
</gene>
<feature type="repeat" description="NHL" evidence="4">
    <location>
        <begin position="308"/>
        <end position="345"/>
    </location>
</feature>
<dbReference type="PROSITE" id="PS51125">
    <property type="entry name" value="NHL"/>
    <property type="match status" value="2"/>
</dbReference>
<dbReference type="PANTHER" id="PTHR10680">
    <property type="entry name" value="PEPTIDYL-GLYCINE ALPHA-AMIDATING MONOOXYGENASE"/>
    <property type="match status" value="1"/>
</dbReference>
<dbReference type="EMBL" id="CAJNOE010000010">
    <property type="protein sequence ID" value="CAF0722825.1"/>
    <property type="molecule type" value="Genomic_DNA"/>
</dbReference>
<dbReference type="InterPro" id="IPR011041">
    <property type="entry name" value="Quinoprot_gluc/sorb_DH_b-prop"/>
</dbReference>
<protein>
    <submittedName>
        <fullName evidence="5">Uncharacterized protein</fullName>
    </submittedName>
</protein>
<evidence type="ECO:0000313" key="6">
    <source>
        <dbReference type="Proteomes" id="UP000663860"/>
    </source>
</evidence>
<feature type="repeat" description="NHL" evidence="4">
    <location>
        <begin position="58"/>
        <end position="96"/>
    </location>
</feature>
<dbReference type="Proteomes" id="UP000663860">
    <property type="component" value="Unassembled WGS sequence"/>
</dbReference>
<evidence type="ECO:0000313" key="5">
    <source>
        <dbReference type="EMBL" id="CAF0722825.1"/>
    </source>
</evidence>
<keyword evidence="3" id="KW-0325">Glycoprotein</keyword>
<evidence type="ECO:0000256" key="3">
    <source>
        <dbReference type="ARBA" id="ARBA00023180"/>
    </source>
</evidence>
<dbReference type="PANTHER" id="PTHR10680:SF14">
    <property type="entry name" value="PEPTIDYL-GLYCINE ALPHA-AMIDATING MONOOXYGENASE"/>
    <property type="match status" value="1"/>
</dbReference>
<dbReference type="SUPFAM" id="SSF101898">
    <property type="entry name" value="NHL repeat"/>
    <property type="match status" value="1"/>
</dbReference>
<dbReference type="SUPFAM" id="SSF50952">
    <property type="entry name" value="Soluble quinoprotein glucose dehydrogenase"/>
    <property type="match status" value="1"/>
</dbReference>
<keyword evidence="1" id="KW-0732">Signal</keyword>